<dbReference type="PANTHER" id="PTHR30270:SF0">
    <property type="entry name" value="THIAMINE-MONOPHOSPHATE KINASE"/>
    <property type="match status" value="1"/>
</dbReference>
<feature type="binding site" evidence="1">
    <location>
        <position position="78"/>
    </location>
    <ligand>
        <name>Mg(2+)</name>
        <dbReference type="ChEBI" id="CHEBI:18420"/>
        <label>2</label>
    </ligand>
</feature>
<dbReference type="NCBIfam" id="TIGR01379">
    <property type="entry name" value="thiL"/>
    <property type="match status" value="1"/>
</dbReference>
<evidence type="ECO:0000313" key="4">
    <source>
        <dbReference type="EMBL" id="OKY79031.1"/>
    </source>
</evidence>
<feature type="binding site" evidence="1">
    <location>
        <position position="34"/>
    </location>
    <ligand>
        <name>Mg(2+)</name>
        <dbReference type="ChEBI" id="CHEBI:18420"/>
        <label>4</label>
    </ligand>
</feature>
<comment type="similarity">
    <text evidence="1">Belongs to the thiamine-monophosphate kinase family.</text>
</comment>
<keyword evidence="5" id="KW-1185">Reference proteome</keyword>
<feature type="binding site" evidence="1">
    <location>
        <position position="219"/>
    </location>
    <ligand>
        <name>Mg(2+)</name>
        <dbReference type="ChEBI" id="CHEBI:18420"/>
        <label>5</label>
    </ligand>
</feature>
<dbReference type="InterPro" id="IPR010918">
    <property type="entry name" value="PurM-like_C_dom"/>
</dbReference>
<comment type="catalytic activity">
    <reaction evidence="1">
        <text>thiamine phosphate + ATP = thiamine diphosphate + ADP</text>
        <dbReference type="Rhea" id="RHEA:15913"/>
        <dbReference type="ChEBI" id="CHEBI:30616"/>
        <dbReference type="ChEBI" id="CHEBI:37575"/>
        <dbReference type="ChEBI" id="CHEBI:58937"/>
        <dbReference type="ChEBI" id="CHEBI:456216"/>
        <dbReference type="EC" id="2.7.4.16"/>
    </reaction>
</comment>
<keyword evidence="1" id="KW-0460">Magnesium</keyword>
<feature type="binding site" evidence="1">
    <location>
        <position position="268"/>
    </location>
    <ligand>
        <name>substrate</name>
    </ligand>
</feature>
<dbReference type="EMBL" id="MSDW01000001">
    <property type="protein sequence ID" value="OKY79031.1"/>
    <property type="molecule type" value="Genomic_DNA"/>
</dbReference>
<dbReference type="InterPro" id="IPR016188">
    <property type="entry name" value="PurM-like_N"/>
</dbReference>
<dbReference type="Pfam" id="PF00586">
    <property type="entry name" value="AIRS"/>
    <property type="match status" value="1"/>
</dbReference>
<dbReference type="GO" id="GO:0009030">
    <property type="term" value="F:thiamine-phosphate kinase activity"/>
    <property type="evidence" value="ECO:0007669"/>
    <property type="project" value="UniProtKB-UniRule"/>
</dbReference>
<feature type="binding site" evidence="1">
    <location>
        <position position="48"/>
    </location>
    <ligand>
        <name>Mg(2+)</name>
        <dbReference type="ChEBI" id="CHEBI:18420"/>
        <label>4</label>
    </ligand>
</feature>
<dbReference type="SUPFAM" id="SSF55326">
    <property type="entry name" value="PurM N-terminal domain-like"/>
    <property type="match status" value="1"/>
</dbReference>
<dbReference type="GO" id="GO:0005524">
    <property type="term" value="F:ATP binding"/>
    <property type="evidence" value="ECO:0007669"/>
    <property type="project" value="UniProtKB-UniRule"/>
</dbReference>
<feature type="domain" description="PurM-like C-terminal" evidence="3">
    <location>
        <begin position="154"/>
        <end position="301"/>
    </location>
</feature>
<organism evidence="4 5">
    <name type="scientific">Methanohalarchaeum thermophilum</name>
    <dbReference type="NCBI Taxonomy" id="1903181"/>
    <lineage>
        <taxon>Archaea</taxon>
        <taxon>Methanobacteriati</taxon>
        <taxon>Methanobacteriota</taxon>
        <taxon>Methanonatronarchaeia</taxon>
        <taxon>Methanonatronarchaeales</taxon>
        <taxon>Methanonatronarchaeaceae</taxon>
        <taxon>Candidatus Methanohalarchaeum</taxon>
    </lineage>
</organism>
<dbReference type="Proteomes" id="UP000185744">
    <property type="component" value="Unassembled WGS sequence"/>
</dbReference>
<keyword evidence="1" id="KW-0067">ATP-binding</keyword>
<dbReference type="PANTHER" id="PTHR30270">
    <property type="entry name" value="THIAMINE-MONOPHOSPHATE KINASE"/>
    <property type="match status" value="1"/>
</dbReference>
<keyword evidence="1" id="KW-0784">Thiamine biosynthesis</keyword>
<evidence type="ECO:0000256" key="1">
    <source>
        <dbReference type="HAMAP-Rule" id="MF_02128"/>
    </source>
</evidence>
<keyword evidence="1" id="KW-0547">Nucleotide-binding</keyword>
<dbReference type="CDD" id="cd02194">
    <property type="entry name" value="ThiL"/>
    <property type="match status" value="1"/>
</dbReference>
<dbReference type="SUPFAM" id="SSF56042">
    <property type="entry name" value="PurM C-terminal domain-like"/>
    <property type="match status" value="1"/>
</dbReference>
<feature type="domain" description="PurM-like N-terminal" evidence="2">
    <location>
        <begin position="33"/>
        <end position="141"/>
    </location>
</feature>
<dbReference type="HAMAP" id="MF_02128">
    <property type="entry name" value="TMP_kinase"/>
    <property type="match status" value="1"/>
</dbReference>
<feature type="binding site" evidence="1">
    <location>
        <position position="57"/>
    </location>
    <ligand>
        <name>substrate</name>
    </ligand>
</feature>
<gene>
    <name evidence="1" type="primary">thiL</name>
    <name evidence="4" type="ORF">BTN85_1537</name>
</gene>
<dbReference type="FunCoup" id="A0A1Q6DXG2">
    <property type="interactions" value="81"/>
</dbReference>
<feature type="binding site" evidence="1">
    <location>
        <position position="49"/>
    </location>
    <ligand>
        <name>Mg(2+)</name>
        <dbReference type="ChEBI" id="CHEBI:18420"/>
        <label>1</label>
    </ligand>
</feature>
<accession>A0A1Q6DXG2</accession>
<dbReference type="InParanoid" id="A0A1Q6DXG2"/>
<dbReference type="PIRSF" id="PIRSF005303">
    <property type="entry name" value="Thiam_monoph_kin"/>
    <property type="match status" value="1"/>
</dbReference>
<comment type="miscellaneous">
    <text evidence="1">Reaction mechanism of ThiL seems to utilize a direct, inline transfer of the gamma-phosphate of ATP to TMP rather than a phosphorylated enzyme intermediate.</text>
</comment>
<sequence length="314" mass="35185">MRKLSDIGEFGLVDIISEEFEECGGSITRLGEDDCAVLKLNGDYLAITSDLLTRRTHLPDFMSFEDIGWRSVAVNLSDLASVGCKPLWFNLSMALPDLKEREFKNLIRGVRTCLDKYDTCYIGGDLSEGSQIFLSGTAVGRNLYKNPLLRSGSKVGDFVCLTNEIGFSGVCLEYMKNNITLEDEEKQKVFEEFSRPQPRLEQGIEISRDGGHSAIDLSDGLVFSLHQLAEAGDVGFEISMNKIPINRRVLEISERENLDLMSLLRSGEEYELLFTTSNEDLIDKIEAKVIGRVVEEPNVYLDGKKIKKAGFTHF</sequence>
<feature type="binding site" evidence="1">
    <location>
        <position position="34"/>
    </location>
    <ligand>
        <name>Mg(2+)</name>
        <dbReference type="ChEBI" id="CHEBI:18420"/>
        <label>3</label>
    </ligand>
</feature>
<feature type="binding site" evidence="1">
    <location>
        <position position="311"/>
    </location>
    <ligand>
        <name>substrate</name>
    </ligand>
</feature>
<evidence type="ECO:0000259" key="3">
    <source>
        <dbReference type="Pfam" id="PF02769"/>
    </source>
</evidence>
<feature type="binding site" evidence="1">
    <location>
        <position position="78"/>
    </location>
    <ligand>
        <name>Mg(2+)</name>
        <dbReference type="ChEBI" id="CHEBI:18420"/>
        <label>4</label>
    </ligand>
</feature>
<feature type="binding site" evidence="1">
    <location>
        <position position="218"/>
    </location>
    <ligand>
        <name>ATP</name>
        <dbReference type="ChEBI" id="CHEBI:30616"/>
    </ligand>
</feature>
<dbReference type="Pfam" id="PF02769">
    <property type="entry name" value="AIRS_C"/>
    <property type="match status" value="1"/>
</dbReference>
<keyword evidence="1" id="KW-0808">Transferase</keyword>
<proteinExistence type="inferred from homology"/>
<reference evidence="4" key="1">
    <citation type="submission" date="2016-12" db="EMBL/GenBank/DDBJ databases">
        <title>Discovery of methanogenic haloarchaea.</title>
        <authorList>
            <person name="Sorokin D.Y."/>
            <person name="Makarova K.S."/>
            <person name="Abbas B."/>
            <person name="Ferrer M."/>
            <person name="Golyshin P.N."/>
        </authorList>
    </citation>
    <scope>NUCLEOTIDE SEQUENCE [LARGE SCALE GENOMIC DNA]</scope>
    <source>
        <strain evidence="4">HMET1</strain>
    </source>
</reference>
<feature type="binding site" evidence="1">
    <location>
        <position position="50"/>
    </location>
    <ligand>
        <name>Mg(2+)</name>
        <dbReference type="ChEBI" id="CHEBI:18420"/>
        <label>1</label>
    </ligand>
</feature>
<comment type="caution">
    <text evidence="1">Lacks conserved residue(s) required for the propagation of feature annotation.</text>
</comment>
<evidence type="ECO:0000259" key="2">
    <source>
        <dbReference type="Pfam" id="PF00586"/>
    </source>
</evidence>
<dbReference type="InterPro" id="IPR006283">
    <property type="entry name" value="ThiL-like"/>
</dbReference>
<comment type="caution">
    <text evidence="4">The sequence shown here is derived from an EMBL/GenBank/DDBJ whole genome shotgun (WGS) entry which is preliminary data.</text>
</comment>
<keyword evidence="1" id="KW-0479">Metal-binding</keyword>
<feature type="binding site" evidence="1">
    <location>
        <position position="216"/>
    </location>
    <ligand>
        <name>Mg(2+)</name>
        <dbReference type="ChEBI" id="CHEBI:18420"/>
        <label>3</label>
    </ligand>
</feature>
<comment type="function">
    <text evidence="1">Catalyzes the ATP-dependent phosphorylation of thiamine-monophosphate (TMP) to form thiamine-pyrophosphate (TPP), the active form of vitamin B1.</text>
</comment>
<dbReference type="EC" id="2.7.4.16" evidence="1"/>
<dbReference type="Gene3D" id="3.90.650.10">
    <property type="entry name" value="PurM-like C-terminal domain"/>
    <property type="match status" value="1"/>
</dbReference>
<keyword evidence="1 4" id="KW-0418">Kinase</keyword>
<dbReference type="GO" id="GO:0009229">
    <property type="term" value="P:thiamine diphosphate biosynthetic process"/>
    <property type="evidence" value="ECO:0007669"/>
    <property type="project" value="UniProtKB-UniRule"/>
</dbReference>
<feature type="binding site" evidence="1">
    <location>
        <position position="125"/>
    </location>
    <ligand>
        <name>Mg(2+)</name>
        <dbReference type="ChEBI" id="CHEBI:18420"/>
        <label>1</label>
    </ligand>
</feature>
<comment type="pathway">
    <text evidence="1">Cofactor biosynthesis; thiamine diphosphate biosynthesis; thiamine diphosphate from thiamine phosphate: step 1/1.</text>
</comment>
<dbReference type="GO" id="GO:0000287">
    <property type="term" value="F:magnesium ion binding"/>
    <property type="evidence" value="ECO:0007669"/>
    <property type="project" value="UniProtKB-UniRule"/>
</dbReference>
<feature type="binding site" evidence="1">
    <location>
        <position position="50"/>
    </location>
    <ligand>
        <name>Mg(2+)</name>
        <dbReference type="ChEBI" id="CHEBI:18420"/>
        <label>2</label>
    </ligand>
</feature>
<dbReference type="STRING" id="1903181.BTN85_1537"/>
<feature type="binding site" evidence="1">
    <location>
        <position position="78"/>
    </location>
    <ligand>
        <name>Mg(2+)</name>
        <dbReference type="ChEBI" id="CHEBI:18420"/>
        <label>3</label>
    </ligand>
</feature>
<dbReference type="AlphaFoldDB" id="A0A1Q6DXG2"/>
<dbReference type="GO" id="GO:0009228">
    <property type="term" value="P:thiamine biosynthetic process"/>
    <property type="evidence" value="ECO:0007669"/>
    <property type="project" value="UniProtKB-KW"/>
</dbReference>
<protein>
    <recommendedName>
        <fullName evidence="1">Thiamine-monophosphate kinase</fullName>
        <shortName evidence="1">TMP kinase</shortName>
        <shortName evidence="1">Thiamine-phosphate kinase</shortName>
        <ecNumber evidence="1">2.7.4.16</ecNumber>
    </recommendedName>
</protein>
<dbReference type="InterPro" id="IPR036676">
    <property type="entry name" value="PurM-like_C_sf"/>
</dbReference>
<dbReference type="UniPathway" id="UPA00060">
    <property type="reaction ID" value="UER00142"/>
</dbReference>
<dbReference type="InterPro" id="IPR036921">
    <property type="entry name" value="PurM-like_N_sf"/>
</dbReference>
<dbReference type="Gene3D" id="3.30.1330.10">
    <property type="entry name" value="PurM-like, N-terminal domain"/>
    <property type="match status" value="1"/>
</dbReference>
<evidence type="ECO:0000313" key="5">
    <source>
        <dbReference type="Proteomes" id="UP000185744"/>
    </source>
</evidence>
<feature type="binding site" evidence="1">
    <location>
        <position position="150"/>
    </location>
    <ligand>
        <name>ATP</name>
        <dbReference type="ChEBI" id="CHEBI:30616"/>
    </ligand>
</feature>
<feature type="binding site" evidence="1">
    <location>
        <begin position="124"/>
        <end position="125"/>
    </location>
    <ligand>
        <name>ATP</name>
        <dbReference type="ChEBI" id="CHEBI:30616"/>
    </ligand>
</feature>
<name>A0A1Q6DXG2_METT1</name>